<feature type="transmembrane region" description="Helical" evidence="1">
    <location>
        <begin position="55"/>
        <end position="76"/>
    </location>
</feature>
<keyword evidence="1" id="KW-0812">Transmembrane</keyword>
<dbReference type="EMBL" id="JARBDR010000657">
    <property type="protein sequence ID" value="KAJ8308977.1"/>
    <property type="molecule type" value="Genomic_DNA"/>
</dbReference>
<keyword evidence="1" id="KW-1133">Transmembrane helix</keyword>
<name>A0ABQ9EUW5_TEGGR</name>
<protein>
    <recommendedName>
        <fullName evidence="4">Transmembrane protein</fullName>
    </recommendedName>
</protein>
<gene>
    <name evidence="2" type="ORF">KUTeg_013851</name>
</gene>
<comment type="caution">
    <text evidence="2">The sequence shown here is derived from an EMBL/GenBank/DDBJ whole genome shotgun (WGS) entry which is preliminary data.</text>
</comment>
<evidence type="ECO:0000313" key="3">
    <source>
        <dbReference type="Proteomes" id="UP001217089"/>
    </source>
</evidence>
<keyword evidence="3" id="KW-1185">Reference proteome</keyword>
<evidence type="ECO:0008006" key="4">
    <source>
        <dbReference type="Google" id="ProtNLM"/>
    </source>
</evidence>
<feature type="transmembrane region" description="Helical" evidence="1">
    <location>
        <begin position="21"/>
        <end position="49"/>
    </location>
</feature>
<evidence type="ECO:0000256" key="1">
    <source>
        <dbReference type="SAM" id="Phobius"/>
    </source>
</evidence>
<reference evidence="2 3" key="1">
    <citation type="submission" date="2022-12" db="EMBL/GenBank/DDBJ databases">
        <title>Chromosome-level genome of Tegillarca granosa.</title>
        <authorList>
            <person name="Kim J."/>
        </authorList>
    </citation>
    <scope>NUCLEOTIDE SEQUENCE [LARGE SCALE GENOMIC DNA]</scope>
    <source>
        <strain evidence="2">Teg-2019</strain>
        <tissue evidence="2">Adductor muscle</tissue>
    </source>
</reference>
<dbReference type="Proteomes" id="UP001217089">
    <property type="component" value="Unassembled WGS sequence"/>
</dbReference>
<organism evidence="2 3">
    <name type="scientific">Tegillarca granosa</name>
    <name type="common">Malaysian cockle</name>
    <name type="synonym">Anadara granosa</name>
    <dbReference type="NCBI Taxonomy" id="220873"/>
    <lineage>
        <taxon>Eukaryota</taxon>
        <taxon>Metazoa</taxon>
        <taxon>Spiralia</taxon>
        <taxon>Lophotrochozoa</taxon>
        <taxon>Mollusca</taxon>
        <taxon>Bivalvia</taxon>
        <taxon>Autobranchia</taxon>
        <taxon>Pteriomorphia</taxon>
        <taxon>Arcoida</taxon>
        <taxon>Arcoidea</taxon>
        <taxon>Arcidae</taxon>
        <taxon>Tegillarca</taxon>
    </lineage>
</organism>
<proteinExistence type="predicted"/>
<keyword evidence="1" id="KW-0472">Membrane</keyword>
<accession>A0ABQ9EUW5</accession>
<evidence type="ECO:0000313" key="2">
    <source>
        <dbReference type="EMBL" id="KAJ8308977.1"/>
    </source>
</evidence>
<sequence length="107" mass="12526">MRQKSGTRESSPSRNILVFDLMALFVTVLFISRFSQKFEIICIVIFFSIRRLQTFNVVTLVWCHGYGTSCSMGVFYKDKRHCGESQKVYDKLRQTNRVTELEEQTKA</sequence>